<evidence type="ECO:0000313" key="1">
    <source>
        <dbReference type="EMBL" id="KKS04227.1"/>
    </source>
</evidence>
<gene>
    <name evidence="1" type="ORF">UU56_C0008G0034</name>
</gene>
<reference evidence="1 2" key="1">
    <citation type="journal article" date="2015" name="Nature">
        <title>rRNA introns, odd ribosomes, and small enigmatic genomes across a large radiation of phyla.</title>
        <authorList>
            <person name="Brown C.T."/>
            <person name="Hug L.A."/>
            <person name="Thomas B.C."/>
            <person name="Sharon I."/>
            <person name="Castelle C.J."/>
            <person name="Singh A."/>
            <person name="Wilkins M.J."/>
            <person name="Williams K.H."/>
            <person name="Banfield J.F."/>
        </authorList>
    </citation>
    <scope>NUCLEOTIDE SEQUENCE [LARGE SCALE GENOMIC DNA]</scope>
</reference>
<name>A0A0G0VX17_9BACT</name>
<dbReference type="AlphaFoldDB" id="A0A0G0VX17"/>
<accession>A0A0G0VX17</accession>
<dbReference type="Proteomes" id="UP000034493">
    <property type="component" value="Unassembled WGS sequence"/>
</dbReference>
<proteinExistence type="predicted"/>
<protein>
    <submittedName>
        <fullName evidence="1">Uncharacterized protein</fullName>
    </submittedName>
</protein>
<evidence type="ECO:0000313" key="2">
    <source>
        <dbReference type="Proteomes" id="UP000034493"/>
    </source>
</evidence>
<sequence length="114" mass="12941">MTPVEHQRFHLDNYGQEKAGPLVITFRRQKKRIKLSLAILDISCSPKDAFGQVSISGNIQGIEATFIDNLEDRDLSAKELTRPIRVSTGQRLVITSSLTRRYVEIRHRAPSKPI</sequence>
<dbReference type="EMBL" id="LCBC01000008">
    <property type="protein sequence ID" value="KKS04227.1"/>
    <property type="molecule type" value="Genomic_DNA"/>
</dbReference>
<organism evidence="1 2">
    <name type="scientific">Candidatus Curtissbacteria bacterium GW2011_GWA2_41_24</name>
    <dbReference type="NCBI Taxonomy" id="1618411"/>
    <lineage>
        <taxon>Bacteria</taxon>
        <taxon>Candidatus Curtissiibacteriota</taxon>
    </lineage>
</organism>
<comment type="caution">
    <text evidence="1">The sequence shown here is derived from an EMBL/GenBank/DDBJ whole genome shotgun (WGS) entry which is preliminary data.</text>
</comment>